<reference evidence="3" key="1">
    <citation type="journal article" date="2020" name="Stud. Mycol.">
        <title>101 Dothideomycetes genomes: a test case for predicting lifestyles and emergence of pathogens.</title>
        <authorList>
            <person name="Haridas S."/>
            <person name="Albert R."/>
            <person name="Binder M."/>
            <person name="Bloem J."/>
            <person name="Labutti K."/>
            <person name="Salamov A."/>
            <person name="Andreopoulos B."/>
            <person name="Baker S."/>
            <person name="Barry K."/>
            <person name="Bills G."/>
            <person name="Bluhm B."/>
            <person name="Cannon C."/>
            <person name="Castanera R."/>
            <person name="Culley D."/>
            <person name="Daum C."/>
            <person name="Ezra D."/>
            <person name="Gonzalez J."/>
            <person name="Henrissat B."/>
            <person name="Kuo A."/>
            <person name="Liang C."/>
            <person name="Lipzen A."/>
            <person name="Lutzoni F."/>
            <person name="Magnuson J."/>
            <person name="Mondo S."/>
            <person name="Nolan M."/>
            <person name="Ohm R."/>
            <person name="Pangilinan J."/>
            <person name="Park H.-J."/>
            <person name="Ramirez L."/>
            <person name="Alfaro M."/>
            <person name="Sun H."/>
            <person name="Tritt A."/>
            <person name="Yoshinaga Y."/>
            <person name="Zwiers L.-H."/>
            <person name="Turgeon B."/>
            <person name="Goodwin S."/>
            <person name="Spatafora J."/>
            <person name="Crous P."/>
            <person name="Grigoriev I."/>
        </authorList>
    </citation>
    <scope>NUCLEOTIDE SEQUENCE</scope>
    <source>
        <strain evidence="3">CBS 101060</strain>
    </source>
</reference>
<proteinExistence type="predicted"/>
<feature type="region of interest" description="Disordered" evidence="1">
    <location>
        <begin position="357"/>
        <end position="428"/>
    </location>
</feature>
<feature type="compositionally biased region" description="Polar residues" evidence="1">
    <location>
        <begin position="419"/>
        <end position="428"/>
    </location>
</feature>
<dbReference type="PANTHER" id="PTHR36102:SF1">
    <property type="entry name" value="YDR124W-LIKE HELICAL BUNDLE DOMAIN-CONTAINING PROTEIN"/>
    <property type="match status" value="1"/>
</dbReference>
<feature type="compositionally biased region" description="Basic residues" evidence="1">
    <location>
        <begin position="359"/>
        <end position="378"/>
    </location>
</feature>
<evidence type="ECO:0000259" key="2">
    <source>
        <dbReference type="Pfam" id="PF11001"/>
    </source>
</evidence>
<dbReference type="Pfam" id="PF11001">
    <property type="entry name" value="AFUB_07903_YDR124W_hel"/>
    <property type="match status" value="1"/>
</dbReference>
<name>A0A9P4SF27_9PEZI</name>
<gene>
    <name evidence="3" type="ORF">M501DRAFT_990001</name>
</gene>
<sequence length="633" mass="71069">MVLPAREVSDSQRSGRYSKDAVKVKNLRESVDDAFGPAAVLSEEFQEQGDNMIKVLQAITGGELKIAIVLVDDKKGSCHLHALPTFPQHLRERIHRATRDAVVNSVSKAQERGASPLPNFRFSFDPSCIQTPFTQPSIVRKTTKIDDLPSPALSGSRKRQRLPSTSHTPSTADEDCESGDDIKNESKTLAASKPEEVIEFMETRLKSIGQLALKAILKIWIKVIEPNKQSKYPYTSKSTGPNMPPWWPPSDKCRFKEPDHLSKSERIILAIHVLRYRGREPWTTPLEDATAQLNLRTENKSKALRSEKEIEQHREVEQRRADDRRKHLDELYAVAKMEEDFVTGGSDEIYGYTLSTKTTTKRHKAQAHNLPKSKRTKQKVTTPDVLDTTRSQRSDSVYQHLQHESDASVSSSFSENVEDQSLSLAQTQSGPPTLYAAAHDMLPRSSGDGIPAMYSQAVDMFQITHQPITTTESHIAPQEIVPRILFSSASTQPPTAVLSQTANYLAPGELVYPYNDWESSNFSHTAGMTIESTYRRDDSFLQNHSVDNRLYHEGSGGITLEPNAYGMPNPAFQTNHDQQADFFRSNPPQPIESHPHASQNPLYPLYSDHMYRMPVDDSSSNPFRIDGLPPKTE</sequence>
<evidence type="ECO:0000313" key="4">
    <source>
        <dbReference type="Proteomes" id="UP000799429"/>
    </source>
</evidence>
<feature type="region of interest" description="Disordered" evidence="1">
    <location>
        <begin position="583"/>
        <end position="603"/>
    </location>
</feature>
<feature type="region of interest" description="Disordered" evidence="1">
    <location>
        <begin position="140"/>
        <end position="188"/>
    </location>
</feature>
<evidence type="ECO:0000256" key="1">
    <source>
        <dbReference type="SAM" id="MobiDB-lite"/>
    </source>
</evidence>
<accession>A0A9P4SF27</accession>
<dbReference type="InterPro" id="IPR047092">
    <property type="entry name" value="AFUB_07903/YDR124W-like_hel"/>
</dbReference>
<dbReference type="PANTHER" id="PTHR36102">
    <property type="entry name" value="CHROMOSOME 10, WHOLE GENOME SHOTGUN SEQUENCE"/>
    <property type="match status" value="1"/>
</dbReference>
<organism evidence="3 4">
    <name type="scientific">Patellaria atrata CBS 101060</name>
    <dbReference type="NCBI Taxonomy" id="1346257"/>
    <lineage>
        <taxon>Eukaryota</taxon>
        <taxon>Fungi</taxon>
        <taxon>Dikarya</taxon>
        <taxon>Ascomycota</taxon>
        <taxon>Pezizomycotina</taxon>
        <taxon>Dothideomycetes</taxon>
        <taxon>Dothideomycetes incertae sedis</taxon>
        <taxon>Patellariales</taxon>
        <taxon>Patellariaceae</taxon>
        <taxon>Patellaria</taxon>
    </lineage>
</organism>
<dbReference type="AlphaFoldDB" id="A0A9P4SF27"/>
<protein>
    <recommendedName>
        <fullName evidence="2">Subtelomeric hrmA-associated cluster protein AFUB-079030/YDR124W-like helical bundle domain-containing protein</fullName>
    </recommendedName>
</protein>
<feature type="compositionally biased region" description="Polar residues" evidence="1">
    <location>
        <begin position="388"/>
        <end position="399"/>
    </location>
</feature>
<dbReference type="InterPro" id="IPR021264">
    <property type="entry name" value="AFUB_079030/YDR124W-like"/>
</dbReference>
<dbReference type="Proteomes" id="UP000799429">
    <property type="component" value="Unassembled WGS sequence"/>
</dbReference>
<dbReference type="OrthoDB" id="5338458at2759"/>
<feature type="compositionally biased region" description="Polar residues" evidence="1">
    <location>
        <begin position="162"/>
        <end position="171"/>
    </location>
</feature>
<comment type="caution">
    <text evidence="3">The sequence shown here is derived from an EMBL/GenBank/DDBJ whole genome shotgun (WGS) entry which is preliminary data.</text>
</comment>
<feature type="domain" description="Subtelomeric hrmA-associated cluster protein AFUB-079030/YDR124W-like helical bundle" evidence="2">
    <location>
        <begin position="193"/>
        <end position="337"/>
    </location>
</feature>
<evidence type="ECO:0000313" key="3">
    <source>
        <dbReference type="EMBL" id="KAF2841493.1"/>
    </source>
</evidence>
<dbReference type="EMBL" id="MU006091">
    <property type="protein sequence ID" value="KAF2841493.1"/>
    <property type="molecule type" value="Genomic_DNA"/>
</dbReference>
<keyword evidence="4" id="KW-1185">Reference proteome</keyword>